<evidence type="ECO:0000259" key="5">
    <source>
        <dbReference type="PROSITE" id="PS50160"/>
    </source>
</evidence>
<dbReference type="PANTHER" id="PTHR45674:SF4">
    <property type="entry name" value="DNA LIGASE 1"/>
    <property type="match status" value="1"/>
</dbReference>
<accession>A0A841BJ78</accession>
<dbReference type="Gene3D" id="3.30.470.30">
    <property type="entry name" value="DNA ligase/mRNA capping enzyme"/>
    <property type="match status" value="1"/>
</dbReference>
<dbReference type="AlphaFoldDB" id="A0A841BJ78"/>
<dbReference type="PANTHER" id="PTHR45674">
    <property type="entry name" value="DNA LIGASE 1/3 FAMILY MEMBER"/>
    <property type="match status" value="1"/>
</dbReference>
<gene>
    <name evidence="6" type="ORF">F4553_001054</name>
</gene>
<evidence type="ECO:0000256" key="3">
    <source>
        <dbReference type="ARBA" id="ARBA00022598"/>
    </source>
</evidence>
<dbReference type="NCBIfam" id="TIGR02779">
    <property type="entry name" value="NHEJ_ligase_lig"/>
    <property type="match status" value="1"/>
</dbReference>
<dbReference type="RefSeq" id="WP_312875095.1">
    <property type="nucleotide sequence ID" value="NZ_JACHMN010000001.1"/>
</dbReference>
<evidence type="ECO:0000313" key="7">
    <source>
        <dbReference type="Proteomes" id="UP000587527"/>
    </source>
</evidence>
<dbReference type="CDD" id="cd07971">
    <property type="entry name" value="OBF_DNA_ligase_LigD"/>
    <property type="match status" value="1"/>
</dbReference>
<proteinExistence type="inferred from homology"/>
<dbReference type="Gene3D" id="2.40.50.140">
    <property type="entry name" value="Nucleic acid-binding proteins"/>
    <property type="match status" value="1"/>
</dbReference>
<sequence length="320" mass="34581">MELPPVVLPMLATAGPVPTMPGFGFEFKWDGLRAIVSVAGPHLRIVSRNGAEITDSYPELASLVPLLAGHAATLDAEIVALGPGGAPSFAEIQKRMHVRTPSPHLVAAVPIALYVFDLLHFDVPTTALPYSRRRELLDDLALSAPHVLTPPWFTDVPGQDVLATAKEAGLEGVVSKRLDSAYHPGRSHAWIKTPLWQTTEVVIGGWTPGSGRRAATLGSLLLGMHDDRGDLAYVGNVGTGFTDAALDHLLALLTGLEQPGSPFTGEIPREYARAARWTRPALVGEVEFRNWTPDGRLRHPSWRGLRPDRHPDEIALAYPS</sequence>
<evidence type="ECO:0000256" key="4">
    <source>
        <dbReference type="ARBA" id="ARBA00034003"/>
    </source>
</evidence>
<dbReference type="InterPro" id="IPR012309">
    <property type="entry name" value="DNA_ligase_ATP-dep_C"/>
</dbReference>
<reference evidence="6 7" key="1">
    <citation type="submission" date="2020-08" db="EMBL/GenBank/DDBJ databases">
        <title>Sequencing the genomes of 1000 actinobacteria strains.</title>
        <authorList>
            <person name="Klenk H.-P."/>
        </authorList>
    </citation>
    <scope>NUCLEOTIDE SEQUENCE [LARGE SCALE GENOMIC DNA]</scope>
    <source>
        <strain evidence="6 7">DSM 45362</strain>
    </source>
</reference>
<dbReference type="InterPro" id="IPR012340">
    <property type="entry name" value="NA-bd_OB-fold"/>
</dbReference>
<comment type="similarity">
    <text evidence="1">Belongs to the ATP-dependent DNA ligase family.</text>
</comment>
<name>A0A841BJ78_9ACTN</name>
<dbReference type="GO" id="GO:0006281">
    <property type="term" value="P:DNA repair"/>
    <property type="evidence" value="ECO:0007669"/>
    <property type="project" value="InterPro"/>
</dbReference>
<dbReference type="GO" id="GO:0003910">
    <property type="term" value="F:DNA ligase (ATP) activity"/>
    <property type="evidence" value="ECO:0007669"/>
    <property type="project" value="UniProtKB-EC"/>
</dbReference>
<dbReference type="GO" id="GO:0006310">
    <property type="term" value="P:DNA recombination"/>
    <property type="evidence" value="ECO:0007669"/>
    <property type="project" value="InterPro"/>
</dbReference>
<dbReference type="InterPro" id="IPR050191">
    <property type="entry name" value="ATP-dep_DNA_ligase"/>
</dbReference>
<evidence type="ECO:0000256" key="1">
    <source>
        <dbReference type="ARBA" id="ARBA00007572"/>
    </source>
</evidence>
<dbReference type="Gene3D" id="3.30.1490.70">
    <property type="match status" value="1"/>
</dbReference>
<comment type="catalytic activity">
    <reaction evidence="4">
        <text>ATP + (deoxyribonucleotide)n-3'-hydroxyl + 5'-phospho-(deoxyribonucleotide)m = (deoxyribonucleotide)n+m + AMP + diphosphate.</text>
        <dbReference type="EC" id="6.5.1.1"/>
    </reaction>
</comment>
<dbReference type="GO" id="GO:0005524">
    <property type="term" value="F:ATP binding"/>
    <property type="evidence" value="ECO:0007669"/>
    <property type="project" value="InterPro"/>
</dbReference>
<dbReference type="SUPFAM" id="SSF56091">
    <property type="entry name" value="DNA ligase/mRNA capping enzyme, catalytic domain"/>
    <property type="match status" value="1"/>
</dbReference>
<protein>
    <recommendedName>
        <fullName evidence="2">DNA ligase (ATP)</fullName>
        <ecNumber evidence="2">6.5.1.1</ecNumber>
    </recommendedName>
</protein>
<keyword evidence="3 6" id="KW-0436">Ligase</keyword>
<dbReference type="Pfam" id="PF04679">
    <property type="entry name" value="DNA_ligase_A_C"/>
    <property type="match status" value="1"/>
</dbReference>
<dbReference type="CDD" id="cd07906">
    <property type="entry name" value="Adenylation_DNA_ligase_LigD_LigC"/>
    <property type="match status" value="1"/>
</dbReference>
<dbReference type="EMBL" id="JACHMN010000001">
    <property type="protein sequence ID" value="MBB5867675.1"/>
    <property type="molecule type" value="Genomic_DNA"/>
</dbReference>
<dbReference type="InterPro" id="IPR014146">
    <property type="entry name" value="LigD_ligase_dom"/>
</dbReference>
<dbReference type="SUPFAM" id="SSF50249">
    <property type="entry name" value="Nucleic acid-binding proteins"/>
    <property type="match status" value="1"/>
</dbReference>
<organism evidence="6 7">
    <name type="scientific">Allocatelliglobosispora scoriae</name>
    <dbReference type="NCBI Taxonomy" id="643052"/>
    <lineage>
        <taxon>Bacteria</taxon>
        <taxon>Bacillati</taxon>
        <taxon>Actinomycetota</taxon>
        <taxon>Actinomycetes</taxon>
        <taxon>Micromonosporales</taxon>
        <taxon>Micromonosporaceae</taxon>
        <taxon>Allocatelliglobosispora</taxon>
    </lineage>
</organism>
<dbReference type="Proteomes" id="UP000587527">
    <property type="component" value="Unassembled WGS sequence"/>
</dbReference>
<keyword evidence="7" id="KW-1185">Reference proteome</keyword>
<dbReference type="EC" id="6.5.1.1" evidence="2"/>
<dbReference type="InterPro" id="IPR012310">
    <property type="entry name" value="DNA_ligase_ATP-dep_cent"/>
</dbReference>
<evidence type="ECO:0000256" key="2">
    <source>
        <dbReference type="ARBA" id="ARBA00012727"/>
    </source>
</evidence>
<comment type="caution">
    <text evidence="6">The sequence shown here is derived from an EMBL/GenBank/DDBJ whole genome shotgun (WGS) entry which is preliminary data.</text>
</comment>
<dbReference type="Pfam" id="PF01068">
    <property type="entry name" value="DNA_ligase_A_M"/>
    <property type="match status" value="1"/>
</dbReference>
<evidence type="ECO:0000313" key="6">
    <source>
        <dbReference type="EMBL" id="MBB5867675.1"/>
    </source>
</evidence>
<feature type="domain" description="ATP-dependent DNA ligase family profile" evidence="5">
    <location>
        <begin position="109"/>
        <end position="226"/>
    </location>
</feature>
<dbReference type="PROSITE" id="PS50160">
    <property type="entry name" value="DNA_LIGASE_A3"/>
    <property type="match status" value="1"/>
</dbReference>